<reference evidence="1 2" key="1">
    <citation type="submission" date="2015-01" db="EMBL/GenBank/DDBJ databases">
        <title>Genome Sequence of Magnetospirillum magnetotacticum Strain MS-1.</title>
        <authorList>
            <person name="Marinov G.K."/>
            <person name="Smalley M.D."/>
            <person name="DeSalvo G."/>
        </authorList>
    </citation>
    <scope>NUCLEOTIDE SEQUENCE [LARGE SCALE GENOMIC DNA]</scope>
    <source>
        <strain evidence="1 2">MS-1</strain>
    </source>
</reference>
<dbReference type="AlphaFoldDB" id="A0A0C2YXM2"/>
<accession>A0A0C2YXM2</accession>
<dbReference type="STRING" id="272627.CCC_02652"/>
<evidence type="ECO:0000313" key="1">
    <source>
        <dbReference type="EMBL" id="KIL99863.1"/>
    </source>
</evidence>
<dbReference type="EMBL" id="JXSL01000020">
    <property type="protein sequence ID" value="KIL99863.1"/>
    <property type="molecule type" value="Genomic_DNA"/>
</dbReference>
<comment type="caution">
    <text evidence="1">The sequence shown here is derived from an EMBL/GenBank/DDBJ whole genome shotgun (WGS) entry which is preliminary data.</text>
</comment>
<dbReference type="OrthoDB" id="7349971at2"/>
<dbReference type="Proteomes" id="UP000031971">
    <property type="component" value="Unassembled WGS sequence"/>
</dbReference>
<dbReference type="PROSITE" id="PS51257">
    <property type="entry name" value="PROKAR_LIPOPROTEIN"/>
    <property type="match status" value="1"/>
</dbReference>
<sequence length="185" mass="20417">MRRVLASLMVAVLMGCVTPPPPPPEMSAEEREEFRQDMLSDVEKVETFLQKTRRGINLTEITLGWFVMILLNELSGHDAGLYAHIHNDDANAEQYLRTNFQTDPAAEIAALTEMAREGEFEIRMAAREALICLTTIPNPKGTAAEQSDARGELTIALLKLKRHLNQIAAAHLPARAELPGTGTSN</sequence>
<proteinExistence type="predicted"/>
<name>A0A0C2YXM2_PARME</name>
<evidence type="ECO:0000313" key="2">
    <source>
        <dbReference type="Proteomes" id="UP000031971"/>
    </source>
</evidence>
<gene>
    <name evidence="1" type="ORF">CCC_02652</name>
</gene>
<protein>
    <submittedName>
        <fullName evidence="1">Uncharacterized protein</fullName>
    </submittedName>
</protein>
<organism evidence="1 2">
    <name type="scientific">Paramagnetospirillum magnetotacticum MS-1</name>
    <dbReference type="NCBI Taxonomy" id="272627"/>
    <lineage>
        <taxon>Bacteria</taxon>
        <taxon>Pseudomonadati</taxon>
        <taxon>Pseudomonadota</taxon>
        <taxon>Alphaproteobacteria</taxon>
        <taxon>Rhodospirillales</taxon>
        <taxon>Magnetospirillaceae</taxon>
        <taxon>Paramagnetospirillum</taxon>
    </lineage>
</organism>
<dbReference type="RefSeq" id="WP_009869798.1">
    <property type="nucleotide sequence ID" value="NZ_JXSL01000020.1"/>
</dbReference>
<keyword evidence="2" id="KW-1185">Reference proteome</keyword>